<dbReference type="RefSeq" id="XP_017992311.1">
    <property type="nucleotide sequence ID" value="XM_018135521.1"/>
</dbReference>
<gene>
    <name evidence="2" type="ORF">Malapachy_1009</name>
</gene>
<feature type="compositionally biased region" description="Basic residues" evidence="1">
    <location>
        <begin position="549"/>
        <end position="559"/>
    </location>
</feature>
<evidence type="ECO:0000313" key="2">
    <source>
        <dbReference type="EMBL" id="KOS14679.1"/>
    </source>
</evidence>
<protein>
    <submittedName>
        <fullName evidence="2">Uncharacterized protein</fullName>
    </submittedName>
</protein>
<evidence type="ECO:0000313" key="3">
    <source>
        <dbReference type="Proteomes" id="UP000037751"/>
    </source>
</evidence>
<feature type="region of interest" description="Disordered" evidence="1">
    <location>
        <begin position="549"/>
        <end position="593"/>
    </location>
</feature>
<dbReference type="VEuPathDB" id="FungiDB:Malapachy_1009"/>
<dbReference type="GeneID" id="28727396"/>
<dbReference type="AlphaFoldDB" id="A0A0N0RSC1"/>
<dbReference type="Proteomes" id="UP000037751">
    <property type="component" value="Unassembled WGS sequence"/>
</dbReference>
<keyword evidence="3" id="KW-1185">Reference proteome</keyword>
<dbReference type="OrthoDB" id="2536714at2759"/>
<organism evidence="2 3">
    <name type="scientific">Malassezia pachydermatis</name>
    <dbReference type="NCBI Taxonomy" id="77020"/>
    <lineage>
        <taxon>Eukaryota</taxon>
        <taxon>Fungi</taxon>
        <taxon>Dikarya</taxon>
        <taxon>Basidiomycota</taxon>
        <taxon>Ustilaginomycotina</taxon>
        <taxon>Malasseziomycetes</taxon>
        <taxon>Malasseziales</taxon>
        <taxon>Malasseziaceae</taxon>
        <taxon>Malassezia</taxon>
    </lineage>
</organism>
<feature type="compositionally biased region" description="Low complexity" evidence="1">
    <location>
        <begin position="410"/>
        <end position="425"/>
    </location>
</feature>
<feature type="region of interest" description="Disordered" evidence="1">
    <location>
        <begin position="171"/>
        <end position="194"/>
    </location>
</feature>
<dbReference type="EMBL" id="LGAV01000003">
    <property type="protein sequence ID" value="KOS14679.1"/>
    <property type="molecule type" value="Genomic_DNA"/>
</dbReference>
<evidence type="ECO:0000256" key="1">
    <source>
        <dbReference type="SAM" id="MobiDB-lite"/>
    </source>
</evidence>
<reference evidence="2 3" key="1">
    <citation type="submission" date="2015-07" db="EMBL/GenBank/DDBJ databases">
        <title>Draft Genome Sequence of Malassezia furfur CBS1878 and Malassezia pachydermatis CBS1879.</title>
        <authorList>
            <person name="Triana S."/>
            <person name="Ohm R."/>
            <person name="Gonzalez A."/>
            <person name="DeCock H."/>
            <person name="Restrepo S."/>
            <person name="Celis A."/>
        </authorList>
    </citation>
    <scope>NUCLEOTIDE SEQUENCE [LARGE SCALE GENOMIC DNA]</scope>
    <source>
        <strain evidence="2 3">CBS 1879</strain>
    </source>
</reference>
<feature type="region of interest" description="Disordered" evidence="1">
    <location>
        <begin position="358"/>
        <end position="437"/>
    </location>
</feature>
<name>A0A0N0RSC1_9BASI</name>
<accession>A0A0N0RSC1</accession>
<comment type="caution">
    <text evidence="2">The sequence shown here is derived from an EMBL/GenBank/DDBJ whole genome shotgun (WGS) entry which is preliminary data.</text>
</comment>
<sequence length="593" mass="64994">MHRSTGFDSLQDLLEREGYKETRIITPLSKSSVIISVDEDMDTETDLPARQSKPALRHATSAGLFQRDTNQHDATSPAPPGSDILAWRQAVAQTSDIENVPMRRQALQKSRSDASLKRHVARRRSTLWDASQAYRQSVHTTEAVPPVPPIPPTLLRASSVATTSAAPQVTWSTSATLSQPEGEDPTQAFLSSPASPILSRQDAVVQITDADPVRMPRGLRRSKSEDLLQKALKSRTETPPDVPPLCNCGRTMHDTKGKGASMPAIEPRWHMDSCPVRLRWEATAPLPIPPPPPYLTVSTPRGISSPKAIELAGAEFDPVDTPGQVTYLFRVPRPDLSHLTKATWTGLHSWWTGHEEPAHSKGPFLNGGRTAVSSSLHPPSPMRPKSSTHRRLRRSTSIPRVERKAAAVRSISSDPTSPSTPSTISKGQRTGSERVHELRQRVEDRMKEDATVLEETAFPLLSKYTNASAPTSQESTTDHSVLESPTVQRMMQRGTHSAPTLLEQEAAPQLALGETVPSLPILQTMTQNDLMTTPSSTPQIPEKQRILRTKASGHRLSRRTSKDDLRSAATTQAAPRTLRGDNHGLLLQSVARS</sequence>
<proteinExistence type="predicted"/>
<feature type="region of interest" description="Disordered" evidence="1">
    <location>
        <begin position="232"/>
        <end position="265"/>
    </location>
</feature>